<feature type="region of interest" description="Disordered" evidence="1">
    <location>
        <begin position="330"/>
        <end position="366"/>
    </location>
</feature>
<evidence type="ECO:0000313" key="4">
    <source>
        <dbReference type="Proteomes" id="UP001231189"/>
    </source>
</evidence>
<dbReference type="AlphaFoldDB" id="A0AAD8R4E1"/>
<comment type="caution">
    <text evidence="3">The sequence shown here is derived from an EMBL/GenBank/DDBJ whole genome shotgun (WGS) entry which is preliminary data.</text>
</comment>
<feature type="region of interest" description="Disordered" evidence="1">
    <location>
        <begin position="21"/>
        <end position="82"/>
    </location>
</feature>
<dbReference type="PANTHER" id="PTHR33223">
    <property type="entry name" value="CCHC-TYPE DOMAIN-CONTAINING PROTEIN"/>
    <property type="match status" value="1"/>
</dbReference>
<evidence type="ECO:0000256" key="1">
    <source>
        <dbReference type="SAM" id="MobiDB-lite"/>
    </source>
</evidence>
<dbReference type="Proteomes" id="UP001231189">
    <property type="component" value="Unassembled WGS sequence"/>
</dbReference>
<feature type="compositionally biased region" description="Low complexity" evidence="1">
    <location>
        <begin position="53"/>
        <end position="74"/>
    </location>
</feature>
<feature type="region of interest" description="Disordered" evidence="1">
    <location>
        <begin position="286"/>
        <end position="310"/>
    </location>
</feature>
<feature type="compositionally biased region" description="Low complexity" evidence="1">
    <location>
        <begin position="31"/>
        <end position="43"/>
    </location>
</feature>
<dbReference type="Pfam" id="PF03732">
    <property type="entry name" value="Retrotrans_gag"/>
    <property type="match status" value="1"/>
</dbReference>
<protein>
    <recommendedName>
        <fullName evidence="2">Retrotransposon gag domain-containing protein</fullName>
    </recommendedName>
</protein>
<dbReference type="InterPro" id="IPR005162">
    <property type="entry name" value="Retrotrans_gag_dom"/>
</dbReference>
<proteinExistence type="predicted"/>
<evidence type="ECO:0000259" key="2">
    <source>
        <dbReference type="Pfam" id="PF03732"/>
    </source>
</evidence>
<name>A0AAD8R4E1_LOLMU</name>
<organism evidence="3 4">
    <name type="scientific">Lolium multiflorum</name>
    <name type="common">Italian ryegrass</name>
    <name type="synonym">Lolium perenne subsp. multiflorum</name>
    <dbReference type="NCBI Taxonomy" id="4521"/>
    <lineage>
        <taxon>Eukaryota</taxon>
        <taxon>Viridiplantae</taxon>
        <taxon>Streptophyta</taxon>
        <taxon>Embryophyta</taxon>
        <taxon>Tracheophyta</taxon>
        <taxon>Spermatophyta</taxon>
        <taxon>Magnoliopsida</taxon>
        <taxon>Liliopsida</taxon>
        <taxon>Poales</taxon>
        <taxon>Poaceae</taxon>
        <taxon>BOP clade</taxon>
        <taxon>Pooideae</taxon>
        <taxon>Poodae</taxon>
        <taxon>Poeae</taxon>
        <taxon>Poeae Chloroplast Group 2 (Poeae type)</taxon>
        <taxon>Loliodinae</taxon>
        <taxon>Loliinae</taxon>
        <taxon>Lolium</taxon>
    </lineage>
</organism>
<dbReference type="EMBL" id="JAUUTY010000006">
    <property type="protein sequence ID" value="KAK1613855.1"/>
    <property type="molecule type" value="Genomic_DNA"/>
</dbReference>
<feature type="compositionally biased region" description="Basic residues" evidence="1">
    <location>
        <begin position="290"/>
        <end position="302"/>
    </location>
</feature>
<sequence>MDMTFGSVHFRVDSVGVLRLPDPIAPGKARTTTSSTATSAASSPITVDPSAVSSMSTPTSSSSSSSRCTMSSMTVGSDDSRSSDLMSYYCLNCDTRLDLGSDASPFICSAKYSSDKGSIDNVIPIAATRAAHHQICVIINPQTGVEISEGECTPCANRERRRDAEASGSNVDSTHTITREEWEAARKTVVNNTRLPIGVSVGTLNAYHVIMEKNQVRLANEQADLDRRRQVADLSTGMFRPKTVEGATANLAAYLINNQPTADNPMAPAHQGALESLAILGDKLTPRKEKTTHHGSGSKHRSSSKDARDDITQNKIDKARRRCIAHVGFDSDDSEETQEHDGELRGADCLSHKRFKPTPTDAAKYDGQQEPRSWIDNYLQTVILHEGNQVAAMQCLQLYLKDSARAWLRSLPKGSIRSWEDLVDAFVKNFQATYKRPVGIEELRQCHQKHISGSSLNF</sequence>
<feature type="compositionally biased region" description="Basic and acidic residues" evidence="1">
    <location>
        <begin position="337"/>
        <end position="346"/>
    </location>
</feature>
<feature type="domain" description="Retrotransposon gag" evidence="2">
    <location>
        <begin position="398"/>
        <end position="449"/>
    </location>
</feature>
<reference evidence="3" key="1">
    <citation type="submission" date="2023-07" db="EMBL/GenBank/DDBJ databases">
        <title>A chromosome-level genome assembly of Lolium multiflorum.</title>
        <authorList>
            <person name="Chen Y."/>
            <person name="Copetti D."/>
            <person name="Kolliker R."/>
            <person name="Studer B."/>
        </authorList>
    </citation>
    <scope>NUCLEOTIDE SEQUENCE</scope>
    <source>
        <strain evidence="3">02402/16</strain>
        <tissue evidence="3">Leaf</tissue>
    </source>
</reference>
<gene>
    <name evidence="3" type="ORF">QYE76_019372</name>
</gene>
<keyword evidence="4" id="KW-1185">Reference proteome</keyword>
<accession>A0AAD8R4E1</accession>
<dbReference type="PANTHER" id="PTHR33223:SF8">
    <property type="entry name" value="OS04G0172440 PROTEIN"/>
    <property type="match status" value="1"/>
</dbReference>
<evidence type="ECO:0000313" key="3">
    <source>
        <dbReference type="EMBL" id="KAK1613855.1"/>
    </source>
</evidence>